<keyword evidence="4" id="KW-1185">Reference proteome</keyword>
<evidence type="ECO:0000256" key="1">
    <source>
        <dbReference type="SAM" id="SignalP"/>
    </source>
</evidence>
<feature type="domain" description="Phytase-like" evidence="2">
    <location>
        <begin position="129"/>
        <end position="480"/>
    </location>
</feature>
<name>A0AAU4K1X2_9NOCA</name>
<feature type="chain" id="PRO_5043929078" evidence="1">
    <location>
        <begin position="27"/>
        <end position="531"/>
    </location>
</feature>
<dbReference type="AlphaFoldDB" id="A0AAU4K1X2"/>
<dbReference type="InterPro" id="IPR027372">
    <property type="entry name" value="Phytase-like_dom"/>
</dbReference>
<dbReference type="EMBL" id="CP108021">
    <property type="protein sequence ID" value="WUM20049.1"/>
    <property type="molecule type" value="Genomic_DNA"/>
</dbReference>
<dbReference type="Pfam" id="PF13449">
    <property type="entry name" value="Phytase-like"/>
    <property type="match status" value="1"/>
</dbReference>
<protein>
    <submittedName>
        <fullName evidence="3">Esterase-like activity of phytase family protein</fullName>
    </submittedName>
</protein>
<dbReference type="Gene3D" id="2.60.40.3440">
    <property type="match status" value="1"/>
</dbReference>
<evidence type="ECO:0000313" key="3">
    <source>
        <dbReference type="EMBL" id="WUM20049.1"/>
    </source>
</evidence>
<dbReference type="Pfam" id="PF17963">
    <property type="entry name" value="Big_9"/>
    <property type="match status" value="1"/>
</dbReference>
<dbReference type="KEGG" id="whr:OG579_20570"/>
<sequence>MHTDRKTLFRSTMTVVAITGIVAAGACSSDSTDTSANGLTATTGQPTTFTAAQVLAATGGATPVRFAQPVHGTIRPAANGGITYTPAAGYSGTDTISATTSDAVSLYPSDIAPLTTIGGVPIGGSAFGSALTAVPGSTTEFYGLTDRGPNVDGRTDSEKVLPLPEFHPAIGRFRLVAGRAELVSTITLEGTDGQPLNGLVDPQATTGETLVDLSGAALPTSDHGLDTEGLVALPDGTFWISDEYGPFIVHVDATGRELDRLSPFDGSLPRELSLRTPNQGMEGLTVTPDGTTLVGIMQSALRTPGLSGSAKSVPVTRIVTVDLRSRAVSEYLYPLANPQKTKVAVSEITALSTTRFIVDERDGKLEPGADKKLWLADISGATDVGPRSRVAGSRYAPDAGGLLVGNRPIETAVGVTTDTDAVARLRSMGIVTAGKTLDVDLGGLVTGLDPSGGFFGHDKIEGVTALDGGKRLAISNDSDFGLAGLASATPPFTLEPKTLANGLQDSGEILVVDTTKLPATTRNTDISVTVR</sequence>
<evidence type="ECO:0000313" key="4">
    <source>
        <dbReference type="Proteomes" id="UP001432128"/>
    </source>
</evidence>
<proteinExistence type="predicted"/>
<organism evidence="3 4">
    <name type="scientific">Williamsia herbipolensis</name>
    <dbReference type="NCBI Taxonomy" id="1603258"/>
    <lineage>
        <taxon>Bacteria</taxon>
        <taxon>Bacillati</taxon>
        <taxon>Actinomycetota</taxon>
        <taxon>Actinomycetes</taxon>
        <taxon>Mycobacteriales</taxon>
        <taxon>Nocardiaceae</taxon>
        <taxon>Williamsia</taxon>
    </lineage>
</organism>
<dbReference type="Proteomes" id="UP001432128">
    <property type="component" value="Chromosome"/>
</dbReference>
<gene>
    <name evidence="3" type="ORF">OG579_20570</name>
</gene>
<keyword evidence="1" id="KW-0732">Signal</keyword>
<dbReference type="SUPFAM" id="SSF63829">
    <property type="entry name" value="Calcium-dependent phosphotriesterase"/>
    <property type="match status" value="1"/>
</dbReference>
<dbReference type="RefSeq" id="WP_328857467.1">
    <property type="nucleotide sequence ID" value="NZ_CP108021.1"/>
</dbReference>
<dbReference type="PROSITE" id="PS51257">
    <property type="entry name" value="PROKAR_LIPOPROTEIN"/>
    <property type="match status" value="1"/>
</dbReference>
<accession>A0AAU4K1X2</accession>
<dbReference type="PANTHER" id="PTHR37957:SF1">
    <property type="entry name" value="PHYTASE-LIKE DOMAIN-CONTAINING PROTEIN"/>
    <property type="match status" value="1"/>
</dbReference>
<evidence type="ECO:0000259" key="2">
    <source>
        <dbReference type="Pfam" id="PF13449"/>
    </source>
</evidence>
<dbReference type="PANTHER" id="PTHR37957">
    <property type="entry name" value="BLR7070 PROTEIN"/>
    <property type="match status" value="1"/>
</dbReference>
<reference evidence="3 4" key="1">
    <citation type="submission" date="2022-10" db="EMBL/GenBank/DDBJ databases">
        <title>The complete genomes of actinobacterial strains from the NBC collection.</title>
        <authorList>
            <person name="Joergensen T.S."/>
            <person name="Alvarez Arevalo M."/>
            <person name="Sterndorff E.B."/>
            <person name="Faurdal D."/>
            <person name="Vuksanovic O."/>
            <person name="Mourched A.-S."/>
            <person name="Charusanti P."/>
            <person name="Shaw S."/>
            <person name="Blin K."/>
            <person name="Weber T."/>
        </authorList>
    </citation>
    <scope>NUCLEOTIDE SEQUENCE [LARGE SCALE GENOMIC DNA]</scope>
    <source>
        <strain evidence="3 4">NBC_00319</strain>
    </source>
</reference>
<feature type="signal peptide" evidence="1">
    <location>
        <begin position="1"/>
        <end position="26"/>
    </location>
</feature>